<keyword evidence="3" id="KW-0479">Metal-binding</keyword>
<evidence type="ECO:0000256" key="4">
    <source>
        <dbReference type="ARBA" id="ARBA00022737"/>
    </source>
</evidence>
<dbReference type="PANTHER" id="PTHR22770">
    <property type="entry name" value="UBIQUITIN CONJUGATING ENZYME 7 INTERACTING PROTEIN-RELATED"/>
    <property type="match status" value="1"/>
</dbReference>
<dbReference type="Gene3D" id="1.20.120.1750">
    <property type="match status" value="1"/>
</dbReference>
<evidence type="ECO:0000256" key="5">
    <source>
        <dbReference type="ARBA" id="ARBA00022771"/>
    </source>
</evidence>
<dbReference type="InterPro" id="IPR051628">
    <property type="entry name" value="LUBAC_E3_Ligases"/>
</dbReference>
<evidence type="ECO:0000313" key="9">
    <source>
        <dbReference type="EMBL" id="KAK5534676.1"/>
    </source>
</evidence>
<feature type="domain" description="RING-type" evidence="8">
    <location>
        <begin position="1"/>
        <end position="226"/>
    </location>
</feature>
<dbReference type="GO" id="GO:0000151">
    <property type="term" value="C:ubiquitin ligase complex"/>
    <property type="evidence" value="ECO:0007669"/>
    <property type="project" value="TreeGrafter"/>
</dbReference>
<evidence type="ECO:0000256" key="1">
    <source>
        <dbReference type="ARBA" id="ARBA00004906"/>
    </source>
</evidence>
<dbReference type="Pfam" id="PF26200">
    <property type="entry name" value="Rcat_RNF216"/>
    <property type="match status" value="1"/>
</dbReference>
<keyword evidence="10" id="KW-1185">Reference proteome</keyword>
<keyword evidence="6" id="KW-0833">Ubl conjugation pathway</keyword>
<proteinExistence type="predicted"/>
<evidence type="ECO:0000259" key="8">
    <source>
        <dbReference type="PROSITE" id="PS51873"/>
    </source>
</evidence>
<dbReference type="PANTHER" id="PTHR22770:SF13">
    <property type="entry name" value="RING-TYPE DOMAIN-CONTAINING PROTEIN"/>
    <property type="match status" value="1"/>
</dbReference>
<sequence length="400" mass="45449">MASVTKAENTAFFMSIPCSGLKLQRHASTEDKDFDMSLKNATVRFSSELVVLTLKFPQSDPQEDLEQPANSDCNDIVTVFKLNQLLRDKLDSKLELSMEAYVRRHPKTYAYCLTPDCQSIYGITPEPKQYKCPKCSMTVCTACTNPSHPDQSCEAAKQQHQPLSDEDKKKFGIRERPKCSEGFDKWYGCNHITCTCGAHICYVCLAVFEEGKQCYAHLAEAHDGMIGELDPEEEQRVENEMEINGFAIYTVPIRSDHYRKELTKRIEPAARQAGSLHILNQPDFFIGELIQSLAAVKRQDQGVPALNIQALRDFSNQPQRRPEIRVGKTDDQIQRHDHHEVDRVNKQHEPFYEASGEGTFYGMYVLQRGLDDDDTRTLTERITVLQLGAYRSNVMSPATP</sequence>
<organism evidence="9 10">
    <name type="scientific">Vermiconidia calcicola</name>
    <dbReference type="NCBI Taxonomy" id="1690605"/>
    <lineage>
        <taxon>Eukaryota</taxon>
        <taxon>Fungi</taxon>
        <taxon>Dikarya</taxon>
        <taxon>Ascomycota</taxon>
        <taxon>Pezizomycotina</taxon>
        <taxon>Dothideomycetes</taxon>
        <taxon>Dothideomycetidae</taxon>
        <taxon>Mycosphaerellales</taxon>
        <taxon>Extremaceae</taxon>
        <taxon>Vermiconidia</taxon>
    </lineage>
</organism>
<dbReference type="SMART" id="SM00647">
    <property type="entry name" value="IBR"/>
    <property type="match status" value="1"/>
</dbReference>
<evidence type="ECO:0000256" key="2">
    <source>
        <dbReference type="ARBA" id="ARBA00022679"/>
    </source>
</evidence>
<dbReference type="GO" id="GO:0004842">
    <property type="term" value="F:ubiquitin-protein transferase activity"/>
    <property type="evidence" value="ECO:0007669"/>
    <property type="project" value="TreeGrafter"/>
</dbReference>
<keyword evidence="7" id="KW-0862">Zinc</keyword>
<dbReference type="Proteomes" id="UP001345827">
    <property type="component" value="Unassembled WGS sequence"/>
</dbReference>
<dbReference type="GO" id="GO:0097039">
    <property type="term" value="P:protein linear polyubiquitination"/>
    <property type="evidence" value="ECO:0007669"/>
    <property type="project" value="TreeGrafter"/>
</dbReference>
<gene>
    <name evidence="9" type="ORF">LTR25_006708</name>
</gene>
<dbReference type="EMBL" id="JAXLQG010000011">
    <property type="protein sequence ID" value="KAK5534676.1"/>
    <property type="molecule type" value="Genomic_DNA"/>
</dbReference>
<evidence type="ECO:0000256" key="7">
    <source>
        <dbReference type="ARBA" id="ARBA00022833"/>
    </source>
</evidence>
<comment type="caution">
    <text evidence="9">The sequence shown here is derived from an EMBL/GenBank/DDBJ whole genome shotgun (WGS) entry which is preliminary data.</text>
</comment>
<dbReference type="PROSITE" id="PS51873">
    <property type="entry name" value="TRIAD"/>
    <property type="match status" value="1"/>
</dbReference>
<dbReference type="SUPFAM" id="SSF57850">
    <property type="entry name" value="RING/U-box"/>
    <property type="match status" value="2"/>
</dbReference>
<keyword evidence="2" id="KW-0808">Transferase</keyword>
<name>A0AAV9Q4R9_9PEZI</name>
<dbReference type="InterPro" id="IPR002867">
    <property type="entry name" value="IBR_dom"/>
</dbReference>
<evidence type="ECO:0000256" key="6">
    <source>
        <dbReference type="ARBA" id="ARBA00022786"/>
    </source>
</evidence>
<keyword evidence="5" id="KW-0863">Zinc-finger</keyword>
<dbReference type="InterPro" id="IPR044066">
    <property type="entry name" value="TRIAD_supradom"/>
</dbReference>
<reference evidence="9 10" key="1">
    <citation type="submission" date="2023-06" db="EMBL/GenBank/DDBJ databases">
        <title>Black Yeasts Isolated from many extreme environments.</title>
        <authorList>
            <person name="Coleine C."/>
            <person name="Stajich J.E."/>
            <person name="Selbmann L."/>
        </authorList>
    </citation>
    <scope>NUCLEOTIDE SEQUENCE [LARGE SCALE GENOMIC DNA]</scope>
    <source>
        <strain evidence="9 10">CCFEE 5887</strain>
    </source>
</reference>
<dbReference type="GO" id="GO:0008270">
    <property type="term" value="F:zinc ion binding"/>
    <property type="evidence" value="ECO:0007669"/>
    <property type="project" value="UniProtKB-KW"/>
</dbReference>
<dbReference type="Pfam" id="PF01485">
    <property type="entry name" value="IBR"/>
    <property type="match status" value="1"/>
</dbReference>
<keyword evidence="4" id="KW-0677">Repeat</keyword>
<evidence type="ECO:0000256" key="3">
    <source>
        <dbReference type="ARBA" id="ARBA00022723"/>
    </source>
</evidence>
<accession>A0AAV9Q4R9</accession>
<dbReference type="CDD" id="cd20335">
    <property type="entry name" value="BRcat_RBR"/>
    <property type="match status" value="1"/>
</dbReference>
<comment type="pathway">
    <text evidence="1">Protein modification; protein ubiquitination.</text>
</comment>
<dbReference type="GO" id="GO:0043161">
    <property type="term" value="P:proteasome-mediated ubiquitin-dependent protein catabolic process"/>
    <property type="evidence" value="ECO:0007669"/>
    <property type="project" value="TreeGrafter"/>
</dbReference>
<dbReference type="AlphaFoldDB" id="A0AAV9Q4R9"/>
<protein>
    <recommendedName>
        <fullName evidence="8">RING-type domain-containing protein</fullName>
    </recommendedName>
</protein>
<dbReference type="GO" id="GO:0043130">
    <property type="term" value="F:ubiquitin binding"/>
    <property type="evidence" value="ECO:0007669"/>
    <property type="project" value="TreeGrafter"/>
</dbReference>
<evidence type="ECO:0000313" key="10">
    <source>
        <dbReference type="Proteomes" id="UP001345827"/>
    </source>
</evidence>